<reference evidence="2" key="1">
    <citation type="journal article" date="2022" name="Plant J.">
        <title>Strategies of tolerance reflected in two North American maple genomes.</title>
        <authorList>
            <person name="McEvoy S.L."/>
            <person name="Sezen U.U."/>
            <person name="Trouern-Trend A."/>
            <person name="McMahon S.M."/>
            <person name="Schaberg P.G."/>
            <person name="Yang J."/>
            <person name="Wegrzyn J.L."/>
            <person name="Swenson N.G."/>
        </authorList>
    </citation>
    <scope>NUCLEOTIDE SEQUENCE</scope>
    <source>
        <strain evidence="2">91603</strain>
    </source>
</reference>
<proteinExistence type="predicted"/>
<accession>A0AAD5NWI9</accession>
<dbReference type="AlphaFoldDB" id="A0AAD5NWI9"/>
<feature type="domain" description="RNase H type-1" evidence="1">
    <location>
        <begin position="197"/>
        <end position="282"/>
    </location>
</feature>
<dbReference type="Pfam" id="PF13456">
    <property type="entry name" value="RVT_3"/>
    <property type="match status" value="1"/>
</dbReference>
<name>A0AAD5NWI9_ACENE</name>
<dbReference type="GO" id="GO:0003676">
    <property type="term" value="F:nucleic acid binding"/>
    <property type="evidence" value="ECO:0007669"/>
    <property type="project" value="InterPro"/>
</dbReference>
<keyword evidence="3" id="KW-1185">Reference proteome</keyword>
<dbReference type="Proteomes" id="UP001064489">
    <property type="component" value="Chromosome 3"/>
</dbReference>
<organism evidence="2 3">
    <name type="scientific">Acer negundo</name>
    <name type="common">Box elder</name>
    <dbReference type="NCBI Taxonomy" id="4023"/>
    <lineage>
        <taxon>Eukaryota</taxon>
        <taxon>Viridiplantae</taxon>
        <taxon>Streptophyta</taxon>
        <taxon>Embryophyta</taxon>
        <taxon>Tracheophyta</taxon>
        <taxon>Spermatophyta</taxon>
        <taxon>Magnoliopsida</taxon>
        <taxon>eudicotyledons</taxon>
        <taxon>Gunneridae</taxon>
        <taxon>Pentapetalae</taxon>
        <taxon>rosids</taxon>
        <taxon>malvids</taxon>
        <taxon>Sapindales</taxon>
        <taxon>Sapindaceae</taxon>
        <taxon>Hippocastanoideae</taxon>
        <taxon>Acereae</taxon>
        <taxon>Acer</taxon>
    </lineage>
</organism>
<evidence type="ECO:0000313" key="2">
    <source>
        <dbReference type="EMBL" id="KAI9185895.1"/>
    </source>
</evidence>
<dbReference type="EMBL" id="JAJSOW010000100">
    <property type="protein sequence ID" value="KAI9185895.1"/>
    <property type="molecule type" value="Genomic_DNA"/>
</dbReference>
<evidence type="ECO:0000313" key="3">
    <source>
        <dbReference type="Proteomes" id="UP001064489"/>
    </source>
</evidence>
<evidence type="ECO:0000259" key="1">
    <source>
        <dbReference type="Pfam" id="PF13456"/>
    </source>
</evidence>
<dbReference type="GO" id="GO:0004523">
    <property type="term" value="F:RNA-DNA hybrid ribonuclease activity"/>
    <property type="evidence" value="ECO:0007669"/>
    <property type="project" value="InterPro"/>
</dbReference>
<dbReference type="InterPro" id="IPR002156">
    <property type="entry name" value="RNaseH_domain"/>
</dbReference>
<sequence>MNATMDNLFQHSDGWNAQMINNCFLPYDTKSILQIPIGSENQNDIIMWHYNKSGNFIVKNGYWIGHGLEKKPDTYTLGALIQWGVQPVSCCAACIIGFETTLHVLWTCNKLKCIRNEWLSKNKAVGEGLVSFFDFIFDYLSKIYGDKRHLFCILLWRIWFIRNSSVHNTNTVDMTDIIGWSEKYLDDYRSLNKGNLVGEVMACSSQKVIVYNSSMFANVLAIQRGVQFGIDCGLNPKLIESDEATVIKWINLGNLRDSDVGNILSDIDVVRTANCGMRFSHIPS</sequence>
<gene>
    <name evidence="2" type="ORF">LWI28_011684</name>
</gene>
<reference evidence="2" key="2">
    <citation type="submission" date="2023-02" db="EMBL/GenBank/DDBJ databases">
        <authorList>
            <person name="Swenson N.G."/>
            <person name="Wegrzyn J.L."/>
            <person name="Mcevoy S.L."/>
        </authorList>
    </citation>
    <scope>NUCLEOTIDE SEQUENCE</scope>
    <source>
        <strain evidence="2">91603</strain>
        <tissue evidence="2">Leaf</tissue>
    </source>
</reference>
<protein>
    <recommendedName>
        <fullName evidence="1">RNase H type-1 domain-containing protein</fullName>
    </recommendedName>
</protein>
<comment type="caution">
    <text evidence="2">The sequence shown here is derived from an EMBL/GenBank/DDBJ whole genome shotgun (WGS) entry which is preliminary data.</text>
</comment>